<dbReference type="AlphaFoldDB" id="A0AAW0XC04"/>
<dbReference type="EMBL" id="JARKIK010000029">
    <property type="protein sequence ID" value="KAK8741896.1"/>
    <property type="molecule type" value="Genomic_DNA"/>
</dbReference>
<organism evidence="1 2">
    <name type="scientific">Cherax quadricarinatus</name>
    <name type="common">Australian red claw crayfish</name>
    <dbReference type="NCBI Taxonomy" id="27406"/>
    <lineage>
        <taxon>Eukaryota</taxon>
        <taxon>Metazoa</taxon>
        <taxon>Ecdysozoa</taxon>
        <taxon>Arthropoda</taxon>
        <taxon>Crustacea</taxon>
        <taxon>Multicrustacea</taxon>
        <taxon>Malacostraca</taxon>
        <taxon>Eumalacostraca</taxon>
        <taxon>Eucarida</taxon>
        <taxon>Decapoda</taxon>
        <taxon>Pleocyemata</taxon>
        <taxon>Astacidea</taxon>
        <taxon>Parastacoidea</taxon>
        <taxon>Parastacidae</taxon>
        <taxon>Cherax</taxon>
    </lineage>
</organism>
<comment type="caution">
    <text evidence="1">The sequence shown here is derived from an EMBL/GenBank/DDBJ whole genome shotgun (WGS) entry which is preliminary data.</text>
</comment>
<proteinExistence type="predicted"/>
<evidence type="ECO:0000313" key="1">
    <source>
        <dbReference type="EMBL" id="KAK8741896.1"/>
    </source>
</evidence>
<sequence>QVRHALVLSAPPPSLVLDGVGRAGDSCVAGGGELASVLLSLPRPFQVVQHALRRTTTESLTEHVRNFAAKLNQQEEGAVVLYVSGEVLVTPEGPALSLPSAHAAPTNVLLDSLVRALASTPTLILILDAVSVKTDEAASQSALTNPYIYILPPLAHPNMAMLGGVSLERLQVVGSRCSSFSGVVAREVLHGVSLPQLHQRVNHAFTHAPRGSTTPPPATFISNMSHDWLF</sequence>
<feature type="non-terminal residue" evidence="1">
    <location>
        <position position="1"/>
    </location>
</feature>
<accession>A0AAW0XC04</accession>
<dbReference type="Proteomes" id="UP001445076">
    <property type="component" value="Unassembled WGS sequence"/>
</dbReference>
<reference evidence="1 2" key="1">
    <citation type="journal article" date="2024" name="BMC Genomics">
        <title>Genome assembly of redclaw crayfish (Cherax quadricarinatus) provides insights into its immune adaptation and hypoxia tolerance.</title>
        <authorList>
            <person name="Liu Z."/>
            <person name="Zheng J."/>
            <person name="Li H."/>
            <person name="Fang K."/>
            <person name="Wang S."/>
            <person name="He J."/>
            <person name="Zhou D."/>
            <person name="Weng S."/>
            <person name="Chi M."/>
            <person name="Gu Z."/>
            <person name="He J."/>
            <person name="Li F."/>
            <person name="Wang M."/>
        </authorList>
    </citation>
    <scope>NUCLEOTIDE SEQUENCE [LARGE SCALE GENOMIC DNA]</scope>
    <source>
        <strain evidence="1">ZL_2023a</strain>
    </source>
</reference>
<protein>
    <submittedName>
        <fullName evidence="1">Uncharacterized protein</fullName>
    </submittedName>
</protein>
<keyword evidence="2" id="KW-1185">Reference proteome</keyword>
<name>A0AAW0XC04_CHEQU</name>
<evidence type="ECO:0000313" key="2">
    <source>
        <dbReference type="Proteomes" id="UP001445076"/>
    </source>
</evidence>
<gene>
    <name evidence="1" type="ORF">OTU49_002001</name>
</gene>